<dbReference type="Proteomes" id="UP000299102">
    <property type="component" value="Unassembled WGS sequence"/>
</dbReference>
<evidence type="ECO:0000313" key="2">
    <source>
        <dbReference type="EMBL" id="GBP35853.1"/>
    </source>
</evidence>
<comment type="caution">
    <text evidence="2">The sequence shown here is derived from an EMBL/GenBank/DDBJ whole genome shotgun (WGS) entry which is preliminary data.</text>
</comment>
<dbReference type="EMBL" id="BGZK01000310">
    <property type="protein sequence ID" value="GBP35853.1"/>
    <property type="molecule type" value="Genomic_DNA"/>
</dbReference>
<protein>
    <submittedName>
        <fullName evidence="2">Uncharacterized protein</fullName>
    </submittedName>
</protein>
<reference evidence="2 3" key="1">
    <citation type="journal article" date="2019" name="Commun. Biol.">
        <title>The bagworm genome reveals a unique fibroin gene that provides high tensile strength.</title>
        <authorList>
            <person name="Kono N."/>
            <person name="Nakamura H."/>
            <person name="Ohtoshi R."/>
            <person name="Tomita M."/>
            <person name="Numata K."/>
            <person name="Arakawa K."/>
        </authorList>
    </citation>
    <scope>NUCLEOTIDE SEQUENCE [LARGE SCALE GENOMIC DNA]</scope>
</reference>
<gene>
    <name evidence="2" type="ORF">EVAR_27774_1</name>
</gene>
<feature type="compositionally biased region" description="Polar residues" evidence="1">
    <location>
        <begin position="1"/>
        <end position="10"/>
    </location>
</feature>
<evidence type="ECO:0000256" key="1">
    <source>
        <dbReference type="SAM" id="MobiDB-lite"/>
    </source>
</evidence>
<evidence type="ECO:0000313" key="3">
    <source>
        <dbReference type="Proteomes" id="UP000299102"/>
    </source>
</evidence>
<organism evidence="2 3">
    <name type="scientific">Eumeta variegata</name>
    <name type="common">Bagworm moth</name>
    <name type="synonym">Eumeta japonica</name>
    <dbReference type="NCBI Taxonomy" id="151549"/>
    <lineage>
        <taxon>Eukaryota</taxon>
        <taxon>Metazoa</taxon>
        <taxon>Ecdysozoa</taxon>
        <taxon>Arthropoda</taxon>
        <taxon>Hexapoda</taxon>
        <taxon>Insecta</taxon>
        <taxon>Pterygota</taxon>
        <taxon>Neoptera</taxon>
        <taxon>Endopterygota</taxon>
        <taxon>Lepidoptera</taxon>
        <taxon>Glossata</taxon>
        <taxon>Ditrysia</taxon>
        <taxon>Tineoidea</taxon>
        <taxon>Psychidae</taxon>
        <taxon>Oiketicinae</taxon>
        <taxon>Eumeta</taxon>
    </lineage>
</organism>
<proteinExistence type="predicted"/>
<feature type="region of interest" description="Disordered" evidence="1">
    <location>
        <begin position="1"/>
        <end position="28"/>
    </location>
</feature>
<feature type="compositionally biased region" description="Basic and acidic residues" evidence="1">
    <location>
        <begin position="13"/>
        <end position="28"/>
    </location>
</feature>
<feature type="region of interest" description="Disordered" evidence="1">
    <location>
        <begin position="55"/>
        <end position="91"/>
    </location>
</feature>
<accession>A0A4C1VB29</accession>
<sequence>MQQRAGQQSKSKARLEPEMKTRPGYEKIETGTEIRNRIAFEITIERCSSFRKMKESIRCPPGESSGRMKRGSGAGGGARCYYPGGRPANKSSAASLRLCSNLHYADVSRCRRRRL</sequence>
<keyword evidence="3" id="KW-1185">Reference proteome</keyword>
<dbReference type="AlphaFoldDB" id="A0A4C1VB29"/>
<name>A0A4C1VB29_EUMVA</name>